<name>A0A3D5QBX3_FLESI</name>
<feature type="domain" description="Carboxymuconolactone decarboxylase-like" evidence="2">
    <location>
        <begin position="150"/>
        <end position="211"/>
    </location>
</feature>
<protein>
    <submittedName>
        <fullName evidence="3">Carboxymuconolactone decarboxylase</fullName>
    </submittedName>
</protein>
<proteinExistence type="predicted"/>
<accession>A0A3D5QBX3</accession>
<feature type="chain" id="PRO_5017605194" evidence="1">
    <location>
        <begin position="23"/>
        <end position="236"/>
    </location>
</feature>
<dbReference type="PANTHER" id="PTHR33570">
    <property type="entry name" value="4-CARBOXYMUCONOLACTONE DECARBOXYLASE FAMILY PROTEIN"/>
    <property type="match status" value="1"/>
</dbReference>
<feature type="domain" description="Carboxymuconolactone decarboxylase-like" evidence="2">
    <location>
        <begin position="22"/>
        <end position="86"/>
    </location>
</feature>
<keyword evidence="1" id="KW-0732">Signal</keyword>
<gene>
    <name evidence="3" type="ORF">DHM44_06100</name>
</gene>
<dbReference type="InterPro" id="IPR029032">
    <property type="entry name" value="AhpD-like"/>
</dbReference>
<organism evidence="3 4">
    <name type="scientific">Flexistipes sinusarabici</name>
    <dbReference type="NCBI Taxonomy" id="2352"/>
    <lineage>
        <taxon>Bacteria</taxon>
        <taxon>Pseudomonadati</taxon>
        <taxon>Deferribacterota</taxon>
        <taxon>Deferribacteres</taxon>
        <taxon>Deferribacterales</taxon>
        <taxon>Flexistipitaceae</taxon>
        <taxon>Flexistipes</taxon>
    </lineage>
</organism>
<evidence type="ECO:0000256" key="1">
    <source>
        <dbReference type="SAM" id="SignalP"/>
    </source>
</evidence>
<reference evidence="3 4" key="1">
    <citation type="journal article" date="2018" name="Nat. Biotechnol.">
        <title>A standardized bacterial taxonomy based on genome phylogeny substantially revises the tree of life.</title>
        <authorList>
            <person name="Parks D.H."/>
            <person name="Chuvochina M."/>
            <person name="Waite D.W."/>
            <person name="Rinke C."/>
            <person name="Skarshewski A."/>
            <person name="Chaumeil P.A."/>
            <person name="Hugenholtz P."/>
        </authorList>
    </citation>
    <scope>NUCLEOTIDE SEQUENCE [LARGE SCALE GENOMIC DNA]</scope>
    <source>
        <strain evidence="3">UBA8672</strain>
    </source>
</reference>
<dbReference type="Pfam" id="PF02627">
    <property type="entry name" value="CMD"/>
    <property type="match status" value="2"/>
</dbReference>
<evidence type="ECO:0000259" key="2">
    <source>
        <dbReference type="Pfam" id="PF02627"/>
    </source>
</evidence>
<dbReference type="GO" id="GO:0051920">
    <property type="term" value="F:peroxiredoxin activity"/>
    <property type="evidence" value="ECO:0007669"/>
    <property type="project" value="InterPro"/>
</dbReference>
<dbReference type="PANTHER" id="PTHR33570:SF2">
    <property type="entry name" value="CARBOXYMUCONOLACTONE DECARBOXYLASE-LIKE DOMAIN-CONTAINING PROTEIN"/>
    <property type="match status" value="1"/>
</dbReference>
<dbReference type="AlphaFoldDB" id="A0A3D5QBX3"/>
<evidence type="ECO:0000313" key="4">
    <source>
        <dbReference type="Proteomes" id="UP000262325"/>
    </source>
</evidence>
<dbReference type="InterPro" id="IPR003779">
    <property type="entry name" value="CMD-like"/>
</dbReference>
<dbReference type="EMBL" id="DPPF01000119">
    <property type="protein sequence ID" value="HCW93233.1"/>
    <property type="molecule type" value="Genomic_DNA"/>
</dbReference>
<sequence>MKKLLTAILSTAIMMGASAVYAEEYKALDSREQSIISISAFTANGNLEKLEPALVEGLESGVTVNEIKEIFAHLYAYAGFPRALNAQTLFMKLMDKRKEKGIEDTVGKSASPVPSDLNRDEYGAKVRAKLSGLDEVPPEAKWQKFNPVMDQFLKEHLFADIFARDVLTFKERELVTISALASISGTASQLKYHMNAAMNVGNTKDELREFVTYINENVGEKEGETASRVLSEVLSK</sequence>
<evidence type="ECO:0000313" key="3">
    <source>
        <dbReference type="EMBL" id="HCW93233.1"/>
    </source>
</evidence>
<dbReference type="Proteomes" id="UP000262325">
    <property type="component" value="Unassembled WGS sequence"/>
</dbReference>
<dbReference type="Gene3D" id="1.20.1290.10">
    <property type="entry name" value="AhpD-like"/>
    <property type="match status" value="1"/>
</dbReference>
<comment type="caution">
    <text evidence="3">The sequence shown here is derived from an EMBL/GenBank/DDBJ whole genome shotgun (WGS) entry which is preliminary data.</text>
</comment>
<dbReference type="SUPFAM" id="SSF69118">
    <property type="entry name" value="AhpD-like"/>
    <property type="match status" value="1"/>
</dbReference>
<dbReference type="InterPro" id="IPR052512">
    <property type="entry name" value="4CMD/NDH-1_regulator"/>
</dbReference>
<feature type="signal peptide" evidence="1">
    <location>
        <begin position="1"/>
        <end position="22"/>
    </location>
</feature>